<proteinExistence type="predicted"/>
<evidence type="ECO:0000256" key="1">
    <source>
        <dbReference type="ARBA" id="ARBA00023125"/>
    </source>
</evidence>
<dbReference type="GO" id="GO:0005634">
    <property type="term" value="C:nucleus"/>
    <property type="evidence" value="ECO:0007669"/>
    <property type="project" value="UniProtKB-SubCell"/>
</dbReference>
<reference evidence="5 6" key="1">
    <citation type="journal article" date="2016" name="Nat. Commun.">
        <title>Ectomycorrhizal ecology is imprinted in the genome of the dominant symbiotic fungus Cenococcum geophilum.</title>
        <authorList>
            <consortium name="DOE Joint Genome Institute"/>
            <person name="Peter M."/>
            <person name="Kohler A."/>
            <person name="Ohm R.A."/>
            <person name="Kuo A."/>
            <person name="Krutzmann J."/>
            <person name="Morin E."/>
            <person name="Arend M."/>
            <person name="Barry K.W."/>
            <person name="Binder M."/>
            <person name="Choi C."/>
            <person name="Clum A."/>
            <person name="Copeland A."/>
            <person name="Grisel N."/>
            <person name="Haridas S."/>
            <person name="Kipfer T."/>
            <person name="LaButti K."/>
            <person name="Lindquist E."/>
            <person name="Lipzen A."/>
            <person name="Maire R."/>
            <person name="Meier B."/>
            <person name="Mihaltcheva S."/>
            <person name="Molinier V."/>
            <person name="Murat C."/>
            <person name="Poggeler S."/>
            <person name="Quandt C.A."/>
            <person name="Sperisen C."/>
            <person name="Tritt A."/>
            <person name="Tisserant E."/>
            <person name="Crous P.W."/>
            <person name="Henrissat B."/>
            <person name="Nehls U."/>
            <person name="Egli S."/>
            <person name="Spatafora J.W."/>
            <person name="Grigoriev I.V."/>
            <person name="Martin F.M."/>
        </authorList>
    </citation>
    <scope>NUCLEOTIDE SEQUENCE [LARGE SCALE GENOMIC DNA]</scope>
    <source>
        <strain evidence="5 6">CBS 207.34</strain>
    </source>
</reference>
<gene>
    <name evidence="5" type="ORF">AOQ84DRAFT_367928</name>
</gene>
<keyword evidence="2" id="KW-0539">Nucleus</keyword>
<feature type="domain" description="Fork-head" evidence="4">
    <location>
        <begin position="160"/>
        <end position="272"/>
    </location>
</feature>
<dbReference type="PROSITE" id="PS50039">
    <property type="entry name" value="FORK_HEAD_3"/>
    <property type="match status" value="1"/>
</dbReference>
<protein>
    <recommendedName>
        <fullName evidence="4">Fork-head domain-containing protein</fullName>
    </recommendedName>
</protein>
<keyword evidence="3" id="KW-0732">Signal</keyword>
<evidence type="ECO:0000313" key="6">
    <source>
        <dbReference type="Proteomes" id="UP000250140"/>
    </source>
</evidence>
<dbReference type="Proteomes" id="UP000250140">
    <property type="component" value="Unassembled WGS sequence"/>
</dbReference>
<dbReference type="SUPFAM" id="SSF46785">
    <property type="entry name" value="Winged helix' DNA-binding domain"/>
    <property type="match status" value="1"/>
</dbReference>
<feature type="DNA-binding region" description="Fork-head" evidence="2">
    <location>
        <begin position="160"/>
        <end position="272"/>
    </location>
</feature>
<evidence type="ECO:0000256" key="3">
    <source>
        <dbReference type="SAM" id="SignalP"/>
    </source>
</evidence>
<organism evidence="5 6">
    <name type="scientific">Glonium stellatum</name>
    <dbReference type="NCBI Taxonomy" id="574774"/>
    <lineage>
        <taxon>Eukaryota</taxon>
        <taxon>Fungi</taxon>
        <taxon>Dikarya</taxon>
        <taxon>Ascomycota</taxon>
        <taxon>Pezizomycotina</taxon>
        <taxon>Dothideomycetes</taxon>
        <taxon>Pleosporomycetidae</taxon>
        <taxon>Gloniales</taxon>
        <taxon>Gloniaceae</taxon>
        <taxon>Glonium</taxon>
    </lineage>
</organism>
<evidence type="ECO:0000259" key="4">
    <source>
        <dbReference type="PROSITE" id="PS50039"/>
    </source>
</evidence>
<keyword evidence="1 2" id="KW-0238">DNA-binding</keyword>
<dbReference type="InterPro" id="IPR036388">
    <property type="entry name" value="WH-like_DNA-bd_sf"/>
</dbReference>
<name>A0A8E2ESC3_9PEZI</name>
<dbReference type="Gene3D" id="1.10.10.10">
    <property type="entry name" value="Winged helix-like DNA-binding domain superfamily/Winged helix DNA-binding domain"/>
    <property type="match status" value="1"/>
</dbReference>
<dbReference type="GO" id="GO:0043565">
    <property type="term" value="F:sequence-specific DNA binding"/>
    <property type="evidence" value="ECO:0007669"/>
    <property type="project" value="InterPro"/>
</dbReference>
<dbReference type="GO" id="GO:0003700">
    <property type="term" value="F:DNA-binding transcription factor activity"/>
    <property type="evidence" value="ECO:0007669"/>
    <property type="project" value="InterPro"/>
</dbReference>
<evidence type="ECO:0000256" key="2">
    <source>
        <dbReference type="PROSITE-ProRule" id="PRU00089"/>
    </source>
</evidence>
<evidence type="ECO:0000313" key="5">
    <source>
        <dbReference type="EMBL" id="OCL03955.1"/>
    </source>
</evidence>
<dbReference type="InterPro" id="IPR036390">
    <property type="entry name" value="WH_DNA-bd_sf"/>
</dbReference>
<dbReference type="EMBL" id="KV750652">
    <property type="protein sequence ID" value="OCL03955.1"/>
    <property type="molecule type" value="Genomic_DNA"/>
</dbReference>
<sequence>MIRAARRVLIELSALTFIWAFANPALNKHSELKLRQSLLIVNLLEPAFNQRSWSNHKFEPQFFSAGSRNEMQELRLGTSFQVGSPATLRLAGVGPRPTMWSIRGTELDSRIPRFSGLSAGGPPTRFQRALRIYQISLAGSPTCEMPLRMELMKRFDKGIRPKFKLEELIALAILTTPNRTANRKYIYKWICNEFPYFADEVITESFEWYNPFSQNIRRFGDELFDALDKQEKLYDIDFKLNAMPNQSENSWTLPPGHEDIIFDRWCYPNRPPANGRSDARLVNLPVELKVKILRSVLRLPAEHWIVLEELRLGHQGFTISISTSNPELKRTGRLPGTTKLCAPFLVNREFHCLGTEIFYGENQFICRNSREAARFPNIAGHFLETIGLRNRQFIRAFNFEFVINRVVKAREMRATIQYLGQSRRLRKLHMQVVERNLPKHYQRDIRKTYGYTELCAFRGLEEFGVSGNCTKTRIFLGDRLLGQKTHFYAPAYEPAPKPKARTAMAP</sequence>
<feature type="chain" id="PRO_5034393732" description="Fork-head domain-containing protein" evidence="3">
    <location>
        <begin position="21"/>
        <end position="506"/>
    </location>
</feature>
<dbReference type="AlphaFoldDB" id="A0A8E2ESC3"/>
<comment type="subcellular location">
    <subcellularLocation>
        <location evidence="2">Nucleus</location>
    </subcellularLocation>
</comment>
<accession>A0A8E2ESC3</accession>
<dbReference type="InterPro" id="IPR001766">
    <property type="entry name" value="Fork_head_dom"/>
</dbReference>
<dbReference type="OrthoDB" id="2099276at2759"/>
<keyword evidence="6" id="KW-1185">Reference proteome</keyword>
<feature type="signal peptide" evidence="3">
    <location>
        <begin position="1"/>
        <end position="20"/>
    </location>
</feature>